<dbReference type="PANTHER" id="PTHR43123:SF4">
    <property type="entry name" value="POLYSACCHARIDE DEACETYLASE"/>
    <property type="match status" value="1"/>
</dbReference>
<gene>
    <name evidence="1" type="ORF">CI109_101335</name>
</gene>
<organism evidence="1 2">
    <name type="scientific">Kwoniella shandongensis</name>
    <dbReference type="NCBI Taxonomy" id="1734106"/>
    <lineage>
        <taxon>Eukaryota</taxon>
        <taxon>Fungi</taxon>
        <taxon>Dikarya</taxon>
        <taxon>Basidiomycota</taxon>
        <taxon>Agaricomycotina</taxon>
        <taxon>Tremellomycetes</taxon>
        <taxon>Tremellales</taxon>
        <taxon>Cryptococcaceae</taxon>
        <taxon>Kwoniella</taxon>
    </lineage>
</organism>
<dbReference type="EMBL" id="CP144052">
    <property type="protein sequence ID" value="WWD16903.1"/>
    <property type="molecule type" value="Genomic_DNA"/>
</dbReference>
<evidence type="ECO:0000313" key="1">
    <source>
        <dbReference type="EMBL" id="WWD16903.1"/>
    </source>
</evidence>
<dbReference type="AlphaFoldDB" id="A0A5M6BW46"/>
<accession>A0A5M6BW46</accession>
<dbReference type="KEGG" id="ksn:43590581"/>
<dbReference type="InterPro" id="IPR011330">
    <property type="entry name" value="Glyco_hydro/deAcase_b/a-brl"/>
</dbReference>
<protein>
    <submittedName>
        <fullName evidence="1">Uncharacterized protein</fullName>
    </submittedName>
</protein>
<dbReference type="GO" id="GO:0005975">
    <property type="term" value="P:carbohydrate metabolic process"/>
    <property type="evidence" value="ECO:0007669"/>
    <property type="project" value="InterPro"/>
</dbReference>
<evidence type="ECO:0000313" key="2">
    <source>
        <dbReference type="Proteomes" id="UP000322225"/>
    </source>
</evidence>
<reference evidence="1" key="1">
    <citation type="submission" date="2017-08" db="EMBL/GenBank/DDBJ databases">
        <authorList>
            <person name="Cuomo C."/>
            <person name="Billmyre B."/>
            <person name="Heitman J."/>
        </authorList>
    </citation>
    <scope>NUCLEOTIDE SEQUENCE</scope>
    <source>
        <strain evidence="1">CBS 12478</strain>
    </source>
</reference>
<sequence length="341" mass="39055">MTDKYEEDFLEREFVGYGFHTPDPKWPGGAKICVSFVIHYNMGAEESVEEGDPLSCGHLLEIPKNAPKACRNENTEMIYEFGGREGVPRLLKLFTKYNAPVTWNIYTRALEKAPYWVKPILDSGAEMSLGGHRYRDHFYLDPKEEDRLINVGIDKLQELTGDKSLPKGWLVERRSNLSIKLYTAAHASRSLPLLYSSDSCSDELPYWVPSPIREKDKGLLMIPFSYDCSDFRFNARGSGWASPKDYLAHLKDTFDCLYEEGEAGEPKMMTVLLHPHIIGRGGRLNWFEEFLKYITSKPAVWIARRQDIAEHWTKVHPYDEKTAFGQTKVAPCGQIHIPRTA</sequence>
<reference evidence="1" key="2">
    <citation type="submission" date="2024-01" db="EMBL/GenBank/DDBJ databases">
        <title>Comparative genomics of Cryptococcus and Kwoniella reveals pathogenesis evolution and contrasting modes of karyotype evolution via chromosome fusion or intercentromeric recombination.</title>
        <authorList>
            <person name="Coelho M.A."/>
            <person name="David-Palma M."/>
            <person name="Shea T."/>
            <person name="Bowers K."/>
            <person name="McGinley-Smith S."/>
            <person name="Mohammad A.W."/>
            <person name="Gnirke A."/>
            <person name="Yurkov A.M."/>
            <person name="Nowrousian M."/>
            <person name="Sun S."/>
            <person name="Cuomo C.A."/>
            <person name="Heitman J."/>
        </authorList>
    </citation>
    <scope>NUCLEOTIDE SEQUENCE</scope>
    <source>
        <strain evidence="1">CBS 12478</strain>
    </source>
</reference>
<dbReference type="RefSeq" id="XP_031859258.1">
    <property type="nucleotide sequence ID" value="XM_032006423.1"/>
</dbReference>
<dbReference type="Proteomes" id="UP000322225">
    <property type="component" value="Chromosome 2"/>
</dbReference>
<keyword evidence="2" id="KW-1185">Reference proteome</keyword>
<proteinExistence type="predicted"/>
<dbReference type="SUPFAM" id="SSF88713">
    <property type="entry name" value="Glycoside hydrolase/deacetylase"/>
    <property type="match status" value="1"/>
</dbReference>
<dbReference type="GeneID" id="43590581"/>
<dbReference type="Gene3D" id="3.20.20.370">
    <property type="entry name" value="Glycoside hydrolase/deacetylase"/>
    <property type="match status" value="1"/>
</dbReference>
<dbReference type="PANTHER" id="PTHR43123">
    <property type="entry name" value="POLYSACCHARIDE DEACETYLASE-RELATED"/>
    <property type="match status" value="1"/>
</dbReference>
<dbReference type="OrthoDB" id="9970124at2759"/>
<name>A0A5M6BW46_9TREE</name>